<proteinExistence type="inferred from homology"/>
<evidence type="ECO:0000313" key="9">
    <source>
        <dbReference type="EMBL" id="MFC4305605.1"/>
    </source>
</evidence>
<comment type="similarity">
    <text evidence="2">Belongs to the class-V pyridoxal-phosphate-dependent aminotransferase family. NifS/IscS subfamily.</text>
</comment>
<dbReference type="InterPro" id="IPR015424">
    <property type="entry name" value="PyrdxlP-dep_Trfase"/>
</dbReference>
<dbReference type="InterPro" id="IPR000192">
    <property type="entry name" value="Aminotrans_V_dom"/>
</dbReference>
<evidence type="ECO:0000256" key="1">
    <source>
        <dbReference type="ARBA" id="ARBA00001933"/>
    </source>
</evidence>
<dbReference type="Proteomes" id="UP001595755">
    <property type="component" value="Unassembled WGS sequence"/>
</dbReference>
<evidence type="ECO:0000256" key="4">
    <source>
        <dbReference type="ARBA" id="ARBA00022898"/>
    </source>
</evidence>
<dbReference type="PIRSF" id="PIRSF005572">
    <property type="entry name" value="NifS"/>
    <property type="match status" value="1"/>
</dbReference>
<keyword evidence="10" id="KW-1185">Reference proteome</keyword>
<evidence type="ECO:0000313" key="10">
    <source>
        <dbReference type="Proteomes" id="UP001595755"/>
    </source>
</evidence>
<protein>
    <submittedName>
        <fullName evidence="9">Cysteine desulfurase family protein</fullName>
    </submittedName>
</protein>
<feature type="domain" description="Aminotransferase class V" evidence="8">
    <location>
        <begin position="14"/>
        <end position="382"/>
    </location>
</feature>
<sequence length="399" mass="43109">MTSHEWGIAMKTYYYDHCASSPMLPTVVETMSELMKLHYANASALHRSGTEAMKLAERARASVAERMGADSDEVVFTSGGTESNNLAIKGIVDKVARPAKHIIISAVEHASVYECARQLEARGIALTVLPVDSLGRIDPDDVQKAIRKETALVSVMHVNNETGTIQPIADIGQIVKRHGHVRFHVDGVQAIGKVPLDWHKSGVDLYTGSGHKFGGPKGLGFLLVRNGVELAPLLSGGSQENGVRAGTLNVPGIVAMSQALRLTMEGRQERRRTMYAMRQRLQEIVSAIPELVLNGADAAGGKQETIAAPHIVNFSYPGMRPEVLIHMLEKEGILVSTQSACSSKSLKPSRVLLAMGHDADRASGSIRVGFGDEHSLEDIEVLGERLIKVVAGLKPLERK</sequence>
<keyword evidence="6" id="KW-0411">Iron-sulfur</keyword>
<dbReference type="InterPro" id="IPR016454">
    <property type="entry name" value="Cysteine_dSase"/>
</dbReference>
<dbReference type="Pfam" id="PF00266">
    <property type="entry name" value="Aminotran_5"/>
    <property type="match status" value="1"/>
</dbReference>
<dbReference type="PANTHER" id="PTHR11601">
    <property type="entry name" value="CYSTEINE DESULFURYLASE FAMILY MEMBER"/>
    <property type="match status" value="1"/>
</dbReference>
<keyword evidence="5" id="KW-0408">Iron</keyword>
<evidence type="ECO:0000259" key="8">
    <source>
        <dbReference type="Pfam" id="PF00266"/>
    </source>
</evidence>
<reference evidence="10" key="1">
    <citation type="journal article" date="2019" name="Int. J. Syst. Evol. Microbiol.">
        <title>The Global Catalogue of Microorganisms (GCM) 10K type strain sequencing project: providing services to taxonomists for standard genome sequencing and annotation.</title>
        <authorList>
            <consortium name="The Broad Institute Genomics Platform"/>
            <consortium name="The Broad Institute Genome Sequencing Center for Infectious Disease"/>
            <person name="Wu L."/>
            <person name="Ma J."/>
        </authorList>
    </citation>
    <scope>NUCLEOTIDE SEQUENCE [LARGE SCALE GENOMIC DNA]</scope>
    <source>
        <strain evidence="10">CGMCC 4.1641</strain>
    </source>
</reference>
<keyword evidence="4" id="KW-0663">Pyridoxal phosphate</keyword>
<dbReference type="Gene3D" id="1.10.260.50">
    <property type="match status" value="1"/>
</dbReference>
<evidence type="ECO:0000256" key="2">
    <source>
        <dbReference type="ARBA" id="ARBA00006490"/>
    </source>
</evidence>
<evidence type="ECO:0000256" key="5">
    <source>
        <dbReference type="ARBA" id="ARBA00023004"/>
    </source>
</evidence>
<dbReference type="Gene3D" id="3.90.1150.10">
    <property type="entry name" value="Aspartate Aminotransferase, domain 1"/>
    <property type="match status" value="1"/>
</dbReference>
<dbReference type="PROSITE" id="PS00595">
    <property type="entry name" value="AA_TRANSFER_CLASS_5"/>
    <property type="match status" value="1"/>
</dbReference>
<evidence type="ECO:0000256" key="3">
    <source>
        <dbReference type="ARBA" id="ARBA00022723"/>
    </source>
</evidence>
<evidence type="ECO:0000256" key="7">
    <source>
        <dbReference type="RuleBase" id="RU004504"/>
    </source>
</evidence>
<dbReference type="SUPFAM" id="SSF53383">
    <property type="entry name" value="PLP-dependent transferases"/>
    <property type="match status" value="1"/>
</dbReference>
<keyword evidence="3" id="KW-0479">Metal-binding</keyword>
<dbReference type="Gene3D" id="3.40.640.10">
    <property type="entry name" value="Type I PLP-dependent aspartate aminotransferase-like (Major domain)"/>
    <property type="match status" value="1"/>
</dbReference>
<dbReference type="EMBL" id="JBHSED010000040">
    <property type="protein sequence ID" value="MFC4305605.1"/>
    <property type="molecule type" value="Genomic_DNA"/>
</dbReference>
<dbReference type="InterPro" id="IPR020578">
    <property type="entry name" value="Aminotrans_V_PyrdxlP_BS"/>
</dbReference>
<comment type="cofactor">
    <cofactor evidence="1 7">
        <name>pyridoxal 5'-phosphate</name>
        <dbReference type="ChEBI" id="CHEBI:597326"/>
    </cofactor>
</comment>
<dbReference type="InterPro" id="IPR015422">
    <property type="entry name" value="PyrdxlP-dep_Trfase_small"/>
</dbReference>
<dbReference type="InterPro" id="IPR015421">
    <property type="entry name" value="PyrdxlP-dep_Trfase_major"/>
</dbReference>
<organism evidence="9 10">
    <name type="scientific">Cohnella boryungensis</name>
    <dbReference type="NCBI Taxonomy" id="768479"/>
    <lineage>
        <taxon>Bacteria</taxon>
        <taxon>Bacillati</taxon>
        <taxon>Bacillota</taxon>
        <taxon>Bacilli</taxon>
        <taxon>Bacillales</taxon>
        <taxon>Paenibacillaceae</taxon>
        <taxon>Cohnella</taxon>
    </lineage>
</organism>
<gene>
    <name evidence="9" type="ORF">ACFO1S_19420</name>
</gene>
<dbReference type="PANTHER" id="PTHR11601:SF50">
    <property type="entry name" value="CYSTEINE DESULFURASE ISCS 2-RELATED"/>
    <property type="match status" value="1"/>
</dbReference>
<evidence type="ECO:0000256" key="6">
    <source>
        <dbReference type="ARBA" id="ARBA00023014"/>
    </source>
</evidence>
<comment type="caution">
    <text evidence="9">The sequence shown here is derived from an EMBL/GenBank/DDBJ whole genome shotgun (WGS) entry which is preliminary data.</text>
</comment>
<name>A0ABV8SEH0_9BACL</name>
<accession>A0ABV8SEH0</accession>